<evidence type="ECO:0000256" key="1">
    <source>
        <dbReference type="ARBA" id="ARBA00022690"/>
    </source>
</evidence>
<dbReference type="PANTHER" id="PTHR11461">
    <property type="entry name" value="SERINE PROTEASE INHIBITOR, SERPIN"/>
    <property type="match status" value="1"/>
</dbReference>
<evidence type="ECO:0000313" key="4">
    <source>
        <dbReference type="EMBL" id="KZS18226.1"/>
    </source>
</evidence>
<dbReference type="SMART" id="SM00093">
    <property type="entry name" value="SERPIN"/>
    <property type="match status" value="1"/>
</dbReference>
<dbReference type="CDD" id="cd00172">
    <property type="entry name" value="serpin"/>
    <property type="match status" value="1"/>
</dbReference>
<dbReference type="InterPro" id="IPR042185">
    <property type="entry name" value="Serpin_sf_2"/>
</dbReference>
<gene>
    <name evidence="4" type="ORF">APZ42_015622</name>
</gene>
<dbReference type="Gene3D" id="2.30.39.10">
    <property type="entry name" value="Alpha-1-antitrypsin, domain 1"/>
    <property type="match status" value="1"/>
</dbReference>
<dbReference type="InterPro" id="IPR036186">
    <property type="entry name" value="Serpin_sf"/>
</dbReference>
<dbReference type="AlphaFoldDB" id="A0A0P5YGC7"/>
<comment type="caution">
    <text evidence="4">The sequence shown here is derived from an EMBL/GenBank/DDBJ whole genome shotgun (WGS) entry which is preliminary data.</text>
</comment>
<dbReference type="InterPro" id="IPR023796">
    <property type="entry name" value="Serpin_dom"/>
</dbReference>
<dbReference type="STRING" id="35525.A0A0P5YGC7"/>
<dbReference type="GO" id="GO:0004867">
    <property type="term" value="F:serine-type endopeptidase inhibitor activity"/>
    <property type="evidence" value="ECO:0007669"/>
    <property type="project" value="UniProtKB-KW"/>
</dbReference>
<dbReference type="InterPro" id="IPR023795">
    <property type="entry name" value="Serpin_CS"/>
</dbReference>
<protein>
    <submittedName>
        <fullName evidence="4">Serpin A12</fullName>
    </submittedName>
</protein>
<dbReference type="Gene3D" id="3.30.497.10">
    <property type="entry name" value="Antithrombin, subunit I, domain 2"/>
    <property type="match status" value="1"/>
</dbReference>
<organism evidence="4 5">
    <name type="scientific">Daphnia magna</name>
    <dbReference type="NCBI Taxonomy" id="35525"/>
    <lineage>
        <taxon>Eukaryota</taxon>
        <taxon>Metazoa</taxon>
        <taxon>Ecdysozoa</taxon>
        <taxon>Arthropoda</taxon>
        <taxon>Crustacea</taxon>
        <taxon>Branchiopoda</taxon>
        <taxon>Diplostraca</taxon>
        <taxon>Cladocera</taxon>
        <taxon>Anomopoda</taxon>
        <taxon>Daphniidae</taxon>
        <taxon>Daphnia</taxon>
    </lineage>
</organism>
<reference evidence="4 5" key="1">
    <citation type="submission" date="2016-03" db="EMBL/GenBank/DDBJ databases">
        <title>EvidentialGene: Evidence-directed Construction of Genes on Genomes.</title>
        <authorList>
            <person name="Gilbert D.G."/>
            <person name="Choi J.-H."/>
            <person name="Mockaitis K."/>
            <person name="Colbourne J."/>
            <person name="Pfrender M."/>
        </authorList>
    </citation>
    <scope>NUCLEOTIDE SEQUENCE [LARGE SCALE GENOMIC DNA]</scope>
    <source>
        <strain evidence="4 5">Xinb3</strain>
        <tissue evidence="4">Complete organism</tissue>
    </source>
</reference>
<dbReference type="InterPro" id="IPR042178">
    <property type="entry name" value="Serpin_sf_1"/>
</dbReference>
<evidence type="ECO:0000256" key="3">
    <source>
        <dbReference type="RuleBase" id="RU000411"/>
    </source>
</evidence>
<dbReference type="InterPro" id="IPR000215">
    <property type="entry name" value="Serpin_fam"/>
</dbReference>
<dbReference type="OrthoDB" id="9518664at2759"/>
<dbReference type="PROSITE" id="PS00284">
    <property type="entry name" value="SERPIN"/>
    <property type="match status" value="1"/>
</dbReference>
<dbReference type="SUPFAM" id="SSF56574">
    <property type="entry name" value="Serpins"/>
    <property type="match status" value="1"/>
</dbReference>
<accession>A0A0P5YGC7</accession>
<comment type="similarity">
    <text evidence="3">Belongs to the serpin family.</text>
</comment>
<dbReference type="Pfam" id="PF00079">
    <property type="entry name" value="Serpin"/>
    <property type="match status" value="1"/>
</dbReference>
<dbReference type="GO" id="GO:0005615">
    <property type="term" value="C:extracellular space"/>
    <property type="evidence" value="ECO:0007669"/>
    <property type="project" value="InterPro"/>
</dbReference>
<name>A0A0P5YGC7_9CRUS</name>
<evidence type="ECO:0000313" key="5">
    <source>
        <dbReference type="Proteomes" id="UP000076858"/>
    </source>
</evidence>
<dbReference type="PANTHER" id="PTHR11461:SF342">
    <property type="entry name" value="SERINE PROTEASE INHIBITOR 28DC"/>
    <property type="match status" value="1"/>
</dbReference>
<sequence>MTIMEDSIKWTPLCILKRHLTRHLQRWNLPWLSIFFVLLLMIATAWAGPVMHQAANLDSAANGGNGVVDLQRFSRSHFAFSLDLYSALASQSPANHEGEAGNLLFSPYSVSTALSMIFLGAGSGSTTSLQLRSALHLNNFSFSDVHDSYKTVINKLTDPYYADILVTMNGIFQQQDTYISEKYKRALEEFYNVRIEPVDFVRHPQLAVDSINSWARNFTKQTIPHPLYKPTTQPSINPQLGITLANGLAFRSHWLFRFDPASTFDKGLFYTTSKKRFEIPMMVGRFKIPVGYSADLECRIAELPFSSRRVSFFIILPDDVDRGITKLEANMTSDNIKALFSTLKDETVNIRLPRFRLEQQEMDLTNILASLGINDVFDSEAADLSGISSEKLRLNHVIHKTFLEVQEDGMGEATTSGLNRLGAFGEKYFEVDHPFIFFLWDYHSGILLFIGRITAPEPFIN</sequence>
<keyword evidence="5" id="KW-1185">Reference proteome</keyword>
<keyword evidence="1" id="KW-0646">Protease inhibitor</keyword>
<evidence type="ECO:0000256" key="2">
    <source>
        <dbReference type="ARBA" id="ARBA00022900"/>
    </source>
</evidence>
<keyword evidence="2" id="KW-0722">Serine protease inhibitor</keyword>
<dbReference type="Proteomes" id="UP000076858">
    <property type="component" value="Unassembled WGS sequence"/>
</dbReference>
<proteinExistence type="inferred from homology"/>
<dbReference type="EMBL" id="LRGB01000547">
    <property type="protein sequence ID" value="KZS18226.1"/>
    <property type="molecule type" value="Genomic_DNA"/>
</dbReference>